<evidence type="ECO:0000313" key="3">
    <source>
        <dbReference type="Proteomes" id="UP000796761"/>
    </source>
</evidence>
<feature type="region of interest" description="Disordered" evidence="1">
    <location>
        <begin position="265"/>
        <end position="294"/>
    </location>
</feature>
<evidence type="ECO:0000313" key="2">
    <source>
        <dbReference type="EMBL" id="TRZ13434.1"/>
    </source>
</evidence>
<evidence type="ECO:0000256" key="1">
    <source>
        <dbReference type="SAM" id="MobiDB-lite"/>
    </source>
</evidence>
<keyword evidence="3" id="KW-1185">Reference proteome</keyword>
<organism evidence="2 3">
    <name type="scientific">Zosterops borbonicus</name>
    <dbReference type="NCBI Taxonomy" id="364589"/>
    <lineage>
        <taxon>Eukaryota</taxon>
        <taxon>Metazoa</taxon>
        <taxon>Chordata</taxon>
        <taxon>Craniata</taxon>
        <taxon>Vertebrata</taxon>
        <taxon>Euteleostomi</taxon>
        <taxon>Archelosauria</taxon>
        <taxon>Archosauria</taxon>
        <taxon>Dinosauria</taxon>
        <taxon>Saurischia</taxon>
        <taxon>Theropoda</taxon>
        <taxon>Coelurosauria</taxon>
        <taxon>Aves</taxon>
        <taxon>Neognathae</taxon>
        <taxon>Neoaves</taxon>
        <taxon>Telluraves</taxon>
        <taxon>Australaves</taxon>
        <taxon>Passeriformes</taxon>
        <taxon>Sylvioidea</taxon>
        <taxon>Zosteropidae</taxon>
        <taxon>Zosterops</taxon>
    </lineage>
</organism>
<reference evidence="2" key="1">
    <citation type="submission" date="2019-04" db="EMBL/GenBank/DDBJ databases">
        <title>Genome assembly of Zosterops borbonicus 15179.</title>
        <authorList>
            <person name="Leroy T."/>
            <person name="Anselmetti Y."/>
            <person name="Tilak M.-K."/>
            <person name="Nabholz B."/>
        </authorList>
    </citation>
    <scope>NUCLEOTIDE SEQUENCE</scope>
    <source>
        <strain evidence="2">HGM_15179</strain>
        <tissue evidence="2">Muscle</tissue>
    </source>
</reference>
<dbReference type="Proteomes" id="UP000796761">
    <property type="component" value="Unassembled WGS sequence"/>
</dbReference>
<dbReference type="EMBL" id="SWJQ01000510">
    <property type="protein sequence ID" value="TRZ13434.1"/>
    <property type="molecule type" value="Genomic_DNA"/>
</dbReference>
<proteinExistence type="predicted"/>
<accession>A0A8K1G8M0</accession>
<sequence length="294" mass="32835">MSRAVGQPVAPALLVPPLLPSEKRTPFTLRYTDPSLFLIAFLEVACPRLVSTKPQLRNFGFAIRLQIFYGKLSILTASTGQARIIICPLRYCKTTVMAVFLAYHFLEGREFREVSIGMHTHDDSDCLIPDAYQGREFREVSIGMHTHDDSDCLIPDAYQRCSLRVIFGYQRRDSRSDQELSPVEEDIELVLVDSTSDEELSQVEEASELSPGCSNTEQELSPDEEAIEVIPGDNMLDKELFSVDESIEVVAGDILSDQELSSVEEALEVNPGDSTCKEELSPVAEAQLMRSRPK</sequence>
<dbReference type="OrthoDB" id="9222029at2759"/>
<comment type="caution">
    <text evidence="2">The sequence shown here is derived from an EMBL/GenBank/DDBJ whole genome shotgun (WGS) entry which is preliminary data.</text>
</comment>
<protein>
    <submittedName>
        <fullName evidence="2">Uncharacterized protein</fullName>
    </submittedName>
</protein>
<name>A0A8K1G8M0_9PASS</name>
<gene>
    <name evidence="2" type="ORF">HGM15179_013665</name>
</gene>
<dbReference type="AlphaFoldDB" id="A0A8K1G8M0"/>